<evidence type="ECO:0000259" key="10">
    <source>
        <dbReference type="Pfam" id="PF17903"/>
    </source>
</evidence>
<protein>
    <recommendedName>
        <fullName evidence="8">KRR1 small subunit processome component</fullName>
    </recommendedName>
    <alternativeName>
        <fullName evidence="8">KRR-R motif-containing protein 1</fullName>
    </alternativeName>
</protein>
<dbReference type="Gene3D" id="3.30.1370.10">
    <property type="entry name" value="K Homology domain, type 1"/>
    <property type="match status" value="2"/>
</dbReference>
<dbReference type="CDD" id="cd22393">
    <property type="entry name" value="KH-I_KRR1_rpt1"/>
    <property type="match status" value="1"/>
</dbReference>
<dbReference type="InterPro" id="IPR048548">
    <property type="entry name" value="KRR1-like_KH2"/>
</dbReference>
<dbReference type="FunFam" id="3.30.1370.10:FF:000014">
    <property type="entry name" value="KRR1 small subunit processome component"/>
    <property type="match status" value="1"/>
</dbReference>
<evidence type="ECO:0000256" key="4">
    <source>
        <dbReference type="ARBA" id="ARBA00022552"/>
    </source>
</evidence>
<accession>A0AAD4NA69</accession>
<dbReference type="InterPro" id="IPR048550">
    <property type="entry name" value="KRR1-like_KH1_euk"/>
</dbReference>
<keyword evidence="4 8" id="KW-0698">rRNA processing</keyword>
<dbReference type="Pfam" id="PF21800">
    <property type="entry name" value="KH_KRR1_2nd"/>
    <property type="match status" value="1"/>
</dbReference>
<dbReference type="GO" id="GO:0003723">
    <property type="term" value="F:RNA binding"/>
    <property type="evidence" value="ECO:0007669"/>
    <property type="project" value="UniProtKB-KW"/>
</dbReference>
<dbReference type="AlphaFoldDB" id="A0AAD4NA69"/>
<feature type="region of interest" description="Disordered" evidence="9">
    <location>
        <begin position="1"/>
        <end position="27"/>
    </location>
</feature>
<feature type="domain" description="KRR1 small subunit processome component first KH" evidence="10">
    <location>
        <begin position="49"/>
        <end position="129"/>
    </location>
</feature>
<evidence type="ECO:0000313" key="12">
    <source>
        <dbReference type="EMBL" id="KAI1720743.1"/>
    </source>
</evidence>
<dbReference type="PANTHER" id="PTHR12581">
    <property type="entry name" value="HIV-1 REV BINDING PROTEIN 2, 3"/>
    <property type="match status" value="1"/>
</dbReference>
<comment type="caution">
    <text evidence="12">The sequence shown here is derived from an EMBL/GenBank/DDBJ whole genome shotgun (WGS) entry which is preliminary data.</text>
</comment>
<evidence type="ECO:0000256" key="3">
    <source>
        <dbReference type="ARBA" id="ARBA00022517"/>
    </source>
</evidence>
<keyword evidence="5 8" id="KW-0694">RNA-binding</keyword>
<evidence type="ECO:0000256" key="6">
    <source>
        <dbReference type="ARBA" id="ARBA00023242"/>
    </source>
</evidence>
<dbReference type="InterPro" id="IPR041174">
    <property type="entry name" value="KRR1-like_KH1"/>
</dbReference>
<reference evidence="12" key="1">
    <citation type="submission" date="2022-01" db="EMBL/GenBank/DDBJ databases">
        <title>Genome Sequence Resource for Two Populations of Ditylenchus destructor, the Migratory Endoparasitic Phytonematode.</title>
        <authorList>
            <person name="Zhang H."/>
            <person name="Lin R."/>
            <person name="Xie B."/>
        </authorList>
    </citation>
    <scope>NUCLEOTIDE SEQUENCE</scope>
    <source>
        <strain evidence="12">BazhouSP</strain>
    </source>
</reference>
<feature type="domain" description="KRR1 small subunit processome component second KH" evidence="11">
    <location>
        <begin position="147"/>
        <end position="190"/>
    </location>
</feature>
<dbReference type="Proteomes" id="UP001201812">
    <property type="component" value="Unassembled WGS sequence"/>
</dbReference>
<feature type="compositionally biased region" description="Basic residues" evidence="9">
    <location>
        <begin position="219"/>
        <end position="228"/>
    </location>
</feature>
<evidence type="ECO:0000256" key="7">
    <source>
        <dbReference type="ARBA" id="ARBA00023274"/>
    </source>
</evidence>
<feature type="region of interest" description="Disordered" evidence="9">
    <location>
        <begin position="210"/>
        <end position="243"/>
    </location>
</feature>
<comment type="function">
    <text evidence="8">Required for 40S ribosome biogenesis. Involved in nucleolar processing of pre-18S ribosomal RNA and ribosome assembly.</text>
</comment>
<dbReference type="InterPro" id="IPR024166">
    <property type="entry name" value="rRNA_assembly_KRR1"/>
</dbReference>
<keyword evidence="13" id="KW-1185">Reference proteome</keyword>
<organism evidence="12 13">
    <name type="scientific">Ditylenchus destructor</name>
    <dbReference type="NCBI Taxonomy" id="166010"/>
    <lineage>
        <taxon>Eukaryota</taxon>
        <taxon>Metazoa</taxon>
        <taxon>Ecdysozoa</taxon>
        <taxon>Nematoda</taxon>
        <taxon>Chromadorea</taxon>
        <taxon>Rhabditida</taxon>
        <taxon>Tylenchina</taxon>
        <taxon>Tylenchomorpha</taxon>
        <taxon>Sphaerularioidea</taxon>
        <taxon>Anguinidae</taxon>
        <taxon>Anguininae</taxon>
        <taxon>Ditylenchus</taxon>
    </lineage>
</organism>
<dbReference type="GO" id="GO:0006364">
    <property type="term" value="P:rRNA processing"/>
    <property type="evidence" value="ECO:0007669"/>
    <property type="project" value="UniProtKB-KW"/>
</dbReference>
<dbReference type="Pfam" id="PF17903">
    <property type="entry name" value="KH_KRR1_1st"/>
    <property type="match status" value="1"/>
</dbReference>
<dbReference type="PIRSF" id="PIRSF006515">
    <property type="entry name" value="KRR1"/>
    <property type="match status" value="1"/>
</dbReference>
<comment type="subunit">
    <text evidence="8">Component of the ribosomal small subunit (SSU) processome.</text>
</comment>
<evidence type="ECO:0000256" key="5">
    <source>
        <dbReference type="ARBA" id="ARBA00022884"/>
    </source>
</evidence>
<keyword evidence="6 8" id="KW-0539">Nucleus</keyword>
<evidence type="ECO:0000256" key="2">
    <source>
        <dbReference type="ARBA" id="ARBA00009344"/>
    </source>
</evidence>
<dbReference type="EMBL" id="JAKKPZ010000005">
    <property type="protein sequence ID" value="KAI1720743.1"/>
    <property type="molecule type" value="Genomic_DNA"/>
</dbReference>
<proteinExistence type="inferred from homology"/>
<dbReference type="GO" id="GO:0032040">
    <property type="term" value="C:small-subunit processome"/>
    <property type="evidence" value="ECO:0007669"/>
    <property type="project" value="TreeGrafter"/>
</dbReference>
<evidence type="ECO:0000256" key="8">
    <source>
        <dbReference type="PIRNR" id="PIRNR006515"/>
    </source>
</evidence>
<gene>
    <name evidence="12" type="ORF">DdX_04989</name>
</gene>
<sequence>MPKSKEVKQEPEAQTSEKKVELPPGKDPKWWNIETFNQEDNPTGLICESSFATLYPKYREKYIREVWPLVKKALEEHHLKCDLDVLEGTMVVRTSRKTWDPFVILKARDLIKLLARSVPYEHAVKVLEDDVFCDIIKISSLTPNRERGTVAAIGSHQGLKNVRKIVEDCMKNIHPIYNIKTLMIKRELMKDEKLKNENWDRFLPSFRKKVQSAKTTRESKKKKAAKWKPKGEYTPFPPPQMPSKVDLQLESGEYFLNERDRRKQKEVQREEQQAEHREKRKRDRAAQFLPPAEPSRKKKSIPEGDNAAVDIKRLKKKAAAAGKSK</sequence>
<dbReference type="InterPro" id="IPR036612">
    <property type="entry name" value="KH_dom_type_1_sf"/>
</dbReference>
<keyword evidence="7 8" id="KW-0687">Ribonucleoprotein</keyword>
<evidence type="ECO:0000259" key="11">
    <source>
        <dbReference type="Pfam" id="PF21800"/>
    </source>
</evidence>
<feature type="compositionally biased region" description="Basic and acidic residues" evidence="9">
    <location>
        <begin position="257"/>
        <end position="277"/>
    </location>
</feature>
<evidence type="ECO:0000313" key="13">
    <source>
        <dbReference type="Proteomes" id="UP001201812"/>
    </source>
</evidence>
<keyword evidence="3 8" id="KW-0690">Ribosome biogenesis</keyword>
<name>A0AAD4NA69_9BILA</name>
<feature type="region of interest" description="Disordered" evidence="9">
    <location>
        <begin position="257"/>
        <end position="309"/>
    </location>
</feature>
<comment type="similarity">
    <text evidence="2 8">Belongs to the KRR1 family.</text>
</comment>
<evidence type="ECO:0000256" key="1">
    <source>
        <dbReference type="ARBA" id="ARBA00004604"/>
    </source>
</evidence>
<comment type="subcellular location">
    <subcellularLocation>
        <location evidence="1 8">Nucleus</location>
        <location evidence="1 8">Nucleolus</location>
    </subcellularLocation>
</comment>
<evidence type="ECO:0000256" key="9">
    <source>
        <dbReference type="SAM" id="MobiDB-lite"/>
    </source>
</evidence>
<dbReference type="PANTHER" id="PTHR12581:SF0">
    <property type="entry name" value="KRR1 SMALL SUBUNIT PROCESSOME COMPONENT HOMOLOG"/>
    <property type="match status" value="1"/>
</dbReference>